<dbReference type="SMART" id="SM00850">
    <property type="entry name" value="LytTR"/>
    <property type="match status" value="1"/>
</dbReference>
<sequence>MQSENGHQVNSKKNLFLPNMSPTTLNVLVIDDEQLARENLKLLLEEFCDGVNVVGMAGNIRDAKALIERKHPDVIFLDIRMPSGAEGFDLLDSLKDINFEVVFVTAFKDYAIQAFKANAIDYILKPVEIEELQKTAERLHERISGNKVRQDVKPQITSAFDSIRRKQIDRITIPQKSGVKIIETKNISHLESKGNYTIIHFTGKEPFLDSRTLKVYQEILPKDFIRVHNSHIVNGSEIVEYTVEDGHSLVMKNGDMVPISRTYLKNVKDYLNAISFK</sequence>
<evidence type="ECO:0000259" key="2">
    <source>
        <dbReference type="PROSITE" id="PS50110"/>
    </source>
</evidence>
<dbReference type="PANTHER" id="PTHR37299:SF1">
    <property type="entry name" value="STAGE 0 SPORULATION PROTEIN A HOMOLOG"/>
    <property type="match status" value="1"/>
</dbReference>
<dbReference type="InterPro" id="IPR011006">
    <property type="entry name" value="CheY-like_superfamily"/>
</dbReference>
<protein>
    <submittedName>
        <fullName evidence="4">Transcriptional regulatory protein BtsR</fullName>
    </submittedName>
</protein>
<dbReference type="GO" id="GO:0003677">
    <property type="term" value="F:DNA binding"/>
    <property type="evidence" value="ECO:0007669"/>
    <property type="project" value="InterPro"/>
</dbReference>
<dbReference type="EMBL" id="OU015584">
    <property type="protein sequence ID" value="CAG5085968.1"/>
    <property type="molecule type" value="Genomic_DNA"/>
</dbReference>
<proteinExistence type="predicted"/>
<keyword evidence="1" id="KW-0597">Phosphoprotein</keyword>
<keyword evidence="5" id="KW-1185">Reference proteome</keyword>
<dbReference type="Pfam" id="PF04397">
    <property type="entry name" value="LytTR"/>
    <property type="match status" value="1"/>
</dbReference>
<reference evidence="4" key="1">
    <citation type="submission" date="2021-04" db="EMBL/GenBank/DDBJ databases">
        <authorList>
            <person name="Rodrigo-Torres L."/>
            <person name="Arahal R. D."/>
            <person name="Lucena T."/>
        </authorList>
    </citation>
    <scope>NUCLEOTIDE SEQUENCE</scope>
    <source>
        <strain evidence="4">AS29M-1</strain>
    </source>
</reference>
<dbReference type="PROSITE" id="PS50110">
    <property type="entry name" value="RESPONSE_REGULATORY"/>
    <property type="match status" value="1"/>
</dbReference>
<dbReference type="Gene3D" id="3.40.50.2300">
    <property type="match status" value="1"/>
</dbReference>
<organism evidence="4 5">
    <name type="scientific">Parvicella tangerina</name>
    <dbReference type="NCBI Taxonomy" id="2829795"/>
    <lineage>
        <taxon>Bacteria</taxon>
        <taxon>Pseudomonadati</taxon>
        <taxon>Bacteroidota</taxon>
        <taxon>Flavobacteriia</taxon>
        <taxon>Flavobacteriales</taxon>
        <taxon>Parvicellaceae</taxon>
        <taxon>Parvicella</taxon>
    </lineage>
</organism>
<name>A0A916JPT8_9FLAO</name>
<dbReference type="Gene3D" id="2.40.50.1020">
    <property type="entry name" value="LytTr DNA-binding domain"/>
    <property type="match status" value="1"/>
</dbReference>
<evidence type="ECO:0000313" key="5">
    <source>
        <dbReference type="Proteomes" id="UP000683507"/>
    </source>
</evidence>
<dbReference type="PANTHER" id="PTHR37299">
    <property type="entry name" value="TRANSCRIPTIONAL REGULATOR-RELATED"/>
    <property type="match status" value="1"/>
</dbReference>
<dbReference type="SMART" id="SM00448">
    <property type="entry name" value="REC"/>
    <property type="match status" value="1"/>
</dbReference>
<gene>
    <name evidence="4" type="primary">btsR_7</name>
    <name evidence="4" type="ORF">CRYO30217_02953</name>
</gene>
<dbReference type="InterPro" id="IPR007492">
    <property type="entry name" value="LytTR_DNA-bd_dom"/>
</dbReference>
<feature type="modified residue" description="4-aspartylphosphate" evidence="1">
    <location>
        <position position="78"/>
    </location>
</feature>
<dbReference type="AlphaFoldDB" id="A0A916JPT8"/>
<evidence type="ECO:0000259" key="3">
    <source>
        <dbReference type="PROSITE" id="PS50930"/>
    </source>
</evidence>
<evidence type="ECO:0000256" key="1">
    <source>
        <dbReference type="PROSITE-ProRule" id="PRU00169"/>
    </source>
</evidence>
<dbReference type="SUPFAM" id="SSF52172">
    <property type="entry name" value="CheY-like"/>
    <property type="match status" value="1"/>
</dbReference>
<feature type="domain" description="Response regulatory" evidence="2">
    <location>
        <begin position="26"/>
        <end position="140"/>
    </location>
</feature>
<accession>A0A916JPT8</accession>
<feature type="domain" description="HTH LytTR-type" evidence="3">
    <location>
        <begin position="171"/>
        <end position="273"/>
    </location>
</feature>
<dbReference type="GO" id="GO:0000156">
    <property type="term" value="F:phosphorelay response regulator activity"/>
    <property type="evidence" value="ECO:0007669"/>
    <property type="project" value="InterPro"/>
</dbReference>
<dbReference type="PROSITE" id="PS50930">
    <property type="entry name" value="HTH_LYTTR"/>
    <property type="match status" value="1"/>
</dbReference>
<evidence type="ECO:0000313" key="4">
    <source>
        <dbReference type="EMBL" id="CAG5085968.1"/>
    </source>
</evidence>
<dbReference type="Proteomes" id="UP000683507">
    <property type="component" value="Chromosome"/>
</dbReference>
<dbReference type="Pfam" id="PF00072">
    <property type="entry name" value="Response_reg"/>
    <property type="match status" value="1"/>
</dbReference>
<dbReference type="KEGG" id="ptan:CRYO30217_02953"/>
<dbReference type="InterPro" id="IPR001789">
    <property type="entry name" value="Sig_transdc_resp-reg_receiver"/>
</dbReference>
<dbReference type="InterPro" id="IPR046947">
    <property type="entry name" value="LytR-like"/>
</dbReference>